<feature type="signal peptide" evidence="1">
    <location>
        <begin position="1"/>
        <end position="22"/>
    </location>
</feature>
<proteinExistence type="predicted"/>
<sequence length="98" mass="10877">MSRKRHSLAAVLLYTVLRVVEQRTRGLSEAGSAIGRNLGPDLAILRIHYGLGNMVLRPCSCDAEQQEQLFVFHELSSTAVSFAYTYHSSKEKKPRGSA</sequence>
<evidence type="ECO:0000313" key="3">
    <source>
        <dbReference type="Proteomes" id="UP000298493"/>
    </source>
</evidence>
<reference evidence="2 3" key="1">
    <citation type="submission" date="2019-04" db="EMBL/GenBank/DDBJ databases">
        <title>High contiguity whole genome sequence and gene annotation resource for two Venturia nashicola isolates.</title>
        <authorList>
            <person name="Prokchorchik M."/>
            <person name="Won K."/>
            <person name="Lee Y."/>
            <person name="Choi E.D."/>
            <person name="Segonzac C."/>
            <person name="Sohn K.H."/>
        </authorList>
    </citation>
    <scope>NUCLEOTIDE SEQUENCE [LARGE SCALE GENOMIC DNA]</scope>
    <source>
        <strain evidence="2 3">PRI2</strain>
    </source>
</reference>
<evidence type="ECO:0008006" key="4">
    <source>
        <dbReference type="Google" id="ProtNLM"/>
    </source>
</evidence>
<dbReference type="Proteomes" id="UP000298493">
    <property type="component" value="Unassembled WGS sequence"/>
</dbReference>
<keyword evidence="1" id="KW-0732">Signal</keyword>
<accession>A0A4Z1NE72</accession>
<organism evidence="2 3">
    <name type="scientific">Venturia nashicola</name>
    <dbReference type="NCBI Taxonomy" id="86259"/>
    <lineage>
        <taxon>Eukaryota</taxon>
        <taxon>Fungi</taxon>
        <taxon>Dikarya</taxon>
        <taxon>Ascomycota</taxon>
        <taxon>Pezizomycotina</taxon>
        <taxon>Dothideomycetes</taxon>
        <taxon>Pleosporomycetidae</taxon>
        <taxon>Venturiales</taxon>
        <taxon>Venturiaceae</taxon>
        <taxon>Venturia</taxon>
    </lineage>
</organism>
<evidence type="ECO:0000256" key="1">
    <source>
        <dbReference type="SAM" id="SignalP"/>
    </source>
</evidence>
<evidence type="ECO:0000313" key="2">
    <source>
        <dbReference type="EMBL" id="TID13701.1"/>
    </source>
</evidence>
<name>A0A4Z1NE72_9PEZI</name>
<gene>
    <name evidence="2" type="ORF">E6O75_ATG01679</name>
</gene>
<dbReference type="EMBL" id="SNSC02000025">
    <property type="protein sequence ID" value="TID13701.1"/>
    <property type="molecule type" value="Genomic_DNA"/>
</dbReference>
<protein>
    <recommendedName>
        <fullName evidence="4">Secreted protein</fullName>
    </recommendedName>
</protein>
<feature type="chain" id="PRO_5021492662" description="Secreted protein" evidence="1">
    <location>
        <begin position="23"/>
        <end position="98"/>
    </location>
</feature>
<keyword evidence="3" id="KW-1185">Reference proteome</keyword>
<comment type="caution">
    <text evidence="2">The sequence shown here is derived from an EMBL/GenBank/DDBJ whole genome shotgun (WGS) entry which is preliminary data.</text>
</comment>
<dbReference type="AlphaFoldDB" id="A0A4Z1NE72"/>